<reference evidence="4" key="1">
    <citation type="submission" date="2019-02" db="EMBL/GenBank/DDBJ databases">
        <authorList>
            <person name="Gruber-Vodicka R. H."/>
            <person name="Seah K. B. B."/>
        </authorList>
    </citation>
    <scope>NUCLEOTIDE SEQUENCE</scope>
    <source>
        <strain evidence="4">BECK_SA2B12</strain>
        <strain evidence="2">BECK_SA2B15</strain>
        <strain evidence="3">BECK_SA2B20</strain>
    </source>
</reference>
<name>A0A450VCI7_9GAMM</name>
<sequence length="193" mass="21368">MPQSLSSVHVHLIFSAKNREPFLDNTEIRDETHAFLGGIAKKSGCPPIIIGGVADHAHLLYLSGRTVSLADCMKELKRVSSIWIKQRDPTLAAFAWQSGYGAFSVSASNVDDVREYIESFARAISGSTKRRTEKNVIFSVLQNQILTAFDFGNTSLCHEISHFVQNLILPNRESITRGAVSRTNIGRFFANTV</sequence>
<dbReference type="GO" id="GO:0004803">
    <property type="term" value="F:transposase activity"/>
    <property type="evidence" value="ECO:0007669"/>
    <property type="project" value="InterPro"/>
</dbReference>
<dbReference type="GO" id="GO:0006313">
    <property type="term" value="P:DNA transposition"/>
    <property type="evidence" value="ECO:0007669"/>
    <property type="project" value="InterPro"/>
</dbReference>
<evidence type="ECO:0000259" key="1">
    <source>
        <dbReference type="SMART" id="SM01321"/>
    </source>
</evidence>
<feature type="domain" description="Transposase IS200-like" evidence="1">
    <location>
        <begin position="5"/>
        <end position="120"/>
    </location>
</feature>
<accession>A0A450VCI7</accession>
<proteinExistence type="predicted"/>
<dbReference type="SMART" id="SM01321">
    <property type="entry name" value="Y1_Tnp"/>
    <property type="match status" value="1"/>
</dbReference>
<evidence type="ECO:0000313" key="4">
    <source>
        <dbReference type="EMBL" id="VFK02522.1"/>
    </source>
</evidence>
<protein>
    <submittedName>
        <fullName evidence="4">REP element-mobilizing transposase RayT</fullName>
    </submittedName>
</protein>
<dbReference type="NCBIfam" id="NF033573">
    <property type="entry name" value="transpos_IS200"/>
    <property type="match status" value="1"/>
</dbReference>
<dbReference type="Pfam" id="PF01797">
    <property type="entry name" value="Y1_Tnp"/>
    <property type="match status" value="1"/>
</dbReference>
<evidence type="ECO:0000313" key="3">
    <source>
        <dbReference type="EMBL" id="VFJ96604.1"/>
    </source>
</evidence>
<dbReference type="InterPro" id="IPR002686">
    <property type="entry name" value="Transposase_17"/>
</dbReference>
<dbReference type="AlphaFoldDB" id="A0A450VCI7"/>
<dbReference type="GO" id="GO:0003677">
    <property type="term" value="F:DNA binding"/>
    <property type="evidence" value="ECO:0007669"/>
    <property type="project" value="InterPro"/>
</dbReference>
<dbReference type="EMBL" id="CAADFI010000094">
    <property type="protein sequence ID" value="VFJ96604.1"/>
    <property type="molecule type" value="Genomic_DNA"/>
</dbReference>
<dbReference type="EMBL" id="CAADFG010000095">
    <property type="protein sequence ID" value="VFJ95991.1"/>
    <property type="molecule type" value="Genomic_DNA"/>
</dbReference>
<dbReference type="Gene3D" id="3.30.70.1290">
    <property type="entry name" value="Transposase IS200-like"/>
    <property type="match status" value="1"/>
</dbReference>
<dbReference type="EMBL" id="CAADFJ010000093">
    <property type="protein sequence ID" value="VFK02522.1"/>
    <property type="molecule type" value="Genomic_DNA"/>
</dbReference>
<dbReference type="PANTHER" id="PTHR33360">
    <property type="entry name" value="TRANSPOSASE FOR INSERTION SEQUENCE ELEMENT IS200"/>
    <property type="match status" value="1"/>
</dbReference>
<dbReference type="SUPFAM" id="SSF143422">
    <property type="entry name" value="Transposase IS200-like"/>
    <property type="match status" value="1"/>
</dbReference>
<dbReference type="InterPro" id="IPR036515">
    <property type="entry name" value="Transposase_17_sf"/>
</dbReference>
<evidence type="ECO:0000313" key="2">
    <source>
        <dbReference type="EMBL" id="VFJ95991.1"/>
    </source>
</evidence>
<dbReference type="PANTHER" id="PTHR33360:SF2">
    <property type="entry name" value="TRANSPOSASE FOR INSERTION SEQUENCE ELEMENT IS200"/>
    <property type="match status" value="1"/>
</dbReference>
<gene>
    <name evidence="2" type="ORF">BECKH772A_GA0070896_100956</name>
    <name evidence="3" type="ORF">BECKH772B_GA0070898_100947</name>
    <name evidence="4" type="ORF">BECKH772C_GA0070978_100936</name>
</gene>
<organism evidence="4">
    <name type="scientific">Candidatus Kentrum eta</name>
    <dbReference type="NCBI Taxonomy" id="2126337"/>
    <lineage>
        <taxon>Bacteria</taxon>
        <taxon>Pseudomonadati</taxon>
        <taxon>Pseudomonadota</taxon>
        <taxon>Gammaproteobacteria</taxon>
        <taxon>Candidatus Kentrum</taxon>
    </lineage>
</organism>